<gene>
    <name evidence="1" type="ORF">H5410_035612</name>
</gene>
<evidence type="ECO:0000313" key="2">
    <source>
        <dbReference type="Proteomes" id="UP000824120"/>
    </source>
</evidence>
<dbReference type="Proteomes" id="UP000824120">
    <property type="component" value="Chromosome 7"/>
</dbReference>
<dbReference type="EMBL" id="JACXVP010000007">
    <property type="protein sequence ID" value="KAG5594380.1"/>
    <property type="molecule type" value="Genomic_DNA"/>
</dbReference>
<reference evidence="1 2" key="1">
    <citation type="submission" date="2020-09" db="EMBL/GenBank/DDBJ databases">
        <title>De no assembly of potato wild relative species, Solanum commersonii.</title>
        <authorList>
            <person name="Cho K."/>
        </authorList>
    </citation>
    <scope>NUCLEOTIDE SEQUENCE [LARGE SCALE GENOMIC DNA]</scope>
    <source>
        <strain evidence="1">LZ3.2</strain>
        <tissue evidence="1">Leaf</tissue>
    </source>
</reference>
<name>A0A9J5Y573_SOLCO</name>
<sequence>MDDFSTYLLHDIDIRCKKFLSHKGKDDKQIWKAEAVMGFFQLVHVILEMPLEDDLEDCNTAQSCMLWRFKYQLHAVFVNKILPHQKQFDG</sequence>
<proteinExistence type="predicted"/>
<dbReference type="AlphaFoldDB" id="A0A9J5Y573"/>
<accession>A0A9J5Y573</accession>
<protein>
    <submittedName>
        <fullName evidence="1">Uncharacterized protein</fullName>
    </submittedName>
</protein>
<evidence type="ECO:0000313" key="1">
    <source>
        <dbReference type="EMBL" id="KAG5594380.1"/>
    </source>
</evidence>
<keyword evidence="2" id="KW-1185">Reference proteome</keyword>
<comment type="caution">
    <text evidence="1">The sequence shown here is derived from an EMBL/GenBank/DDBJ whole genome shotgun (WGS) entry which is preliminary data.</text>
</comment>
<organism evidence="1 2">
    <name type="scientific">Solanum commersonii</name>
    <name type="common">Commerson's wild potato</name>
    <name type="synonym">Commerson's nightshade</name>
    <dbReference type="NCBI Taxonomy" id="4109"/>
    <lineage>
        <taxon>Eukaryota</taxon>
        <taxon>Viridiplantae</taxon>
        <taxon>Streptophyta</taxon>
        <taxon>Embryophyta</taxon>
        <taxon>Tracheophyta</taxon>
        <taxon>Spermatophyta</taxon>
        <taxon>Magnoliopsida</taxon>
        <taxon>eudicotyledons</taxon>
        <taxon>Gunneridae</taxon>
        <taxon>Pentapetalae</taxon>
        <taxon>asterids</taxon>
        <taxon>lamiids</taxon>
        <taxon>Solanales</taxon>
        <taxon>Solanaceae</taxon>
        <taxon>Solanoideae</taxon>
        <taxon>Solaneae</taxon>
        <taxon>Solanum</taxon>
    </lineage>
</organism>